<proteinExistence type="predicted"/>
<evidence type="ECO:0000313" key="2">
    <source>
        <dbReference type="EMBL" id="CAB4040959.1"/>
    </source>
</evidence>
<feature type="compositionally biased region" description="Basic and acidic residues" evidence="1">
    <location>
        <begin position="116"/>
        <end position="125"/>
    </location>
</feature>
<keyword evidence="3" id="KW-1185">Reference proteome</keyword>
<name>A0A7D9LYT7_PARCT</name>
<evidence type="ECO:0000256" key="1">
    <source>
        <dbReference type="SAM" id="MobiDB-lite"/>
    </source>
</evidence>
<feature type="region of interest" description="Disordered" evidence="1">
    <location>
        <begin position="103"/>
        <end position="125"/>
    </location>
</feature>
<dbReference type="Proteomes" id="UP001152795">
    <property type="component" value="Unassembled WGS sequence"/>
</dbReference>
<protein>
    <submittedName>
        <fullName evidence="2">Uncharacterized protein</fullName>
    </submittedName>
</protein>
<evidence type="ECO:0000313" key="3">
    <source>
        <dbReference type="Proteomes" id="UP001152795"/>
    </source>
</evidence>
<dbReference type="EMBL" id="CACRXK020027541">
    <property type="protein sequence ID" value="CAB4040959.1"/>
    <property type="molecule type" value="Genomic_DNA"/>
</dbReference>
<dbReference type="AlphaFoldDB" id="A0A7D9LYT7"/>
<comment type="caution">
    <text evidence="2">The sequence shown here is derived from an EMBL/GenBank/DDBJ whole genome shotgun (WGS) entry which is preliminary data.</text>
</comment>
<feature type="region of interest" description="Disordered" evidence="1">
    <location>
        <begin position="151"/>
        <end position="170"/>
    </location>
</feature>
<reference evidence="2" key="1">
    <citation type="submission" date="2020-04" db="EMBL/GenBank/DDBJ databases">
        <authorList>
            <person name="Alioto T."/>
            <person name="Alioto T."/>
            <person name="Gomez Garrido J."/>
        </authorList>
    </citation>
    <scope>NUCLEOTIDE SEQUENCE</scope>
    <source>
        <strain evidence="2">A484AB</strain>
    </source>
</reference>
<accession>A0A7D9LYT7</accession>
<organism evidence="2 3">
    <name type="scientific">Paramuricea clavata</name>
    <name type="common">Red gorgonian</name>
    <name type="synonym">Violescent sea-whip</name>
    <dbReference type="NCBI Taxonomy" id="317549"/>
    <lineage>
        <taxon>Eukaryota</taxon>
        <taxon>Metazoa</taxon>
        <taxon>Cnidaria</taxon>
        <taxon>Anthozoa</taxon>
        <taxon>Octocorallia</taxon>
        <taxon>Malacalcyonacea</taxon>
        <taxon>Plexauridae</taxon>
        <taxon>Paramuricea</taxon>
    </lineage>
</organism>
<sequence>MRAHWSTGSPRLHASERPRLLSDTVVMNRPRGYPSMNCNVHPNFERNFNGCRSRNVEMAQASDVGVRPERRRSPPDYLTAIKHSKGLQRKAYRAYFPGAEKHLANTDKGFSTGRHSPTERNRFHTKPKEPMSHIVKETSFVGPSIFTKYQPSSDPSFTRARRSRSLNEKDTIARRRLQDSDIYRRRAMEISQKHYSDGDCLNHFSR</sequence>
<gene>
    <name evidence="2" type="ORF">PACLA_8A084222</name>
</gene>